<dbReference type="AlphaFoldDB" id="A0A543ANV9"/>
<name>A0A543ANV9_9MICC</name>
<organism evidence="2 3">
    <name type="scientific">Enteractinococcus coprophilus</name>
    <dbReference type="NCBI Taxonomy" id="1027633"/>
    <lineage>
        <taxon>Bacteria</taxon>
        <taxon>Bacillati</taxon>
        <taxon>Actinomycetota</taxon>
        <taxon>Actinomycetes</taxon>
        <taxon>Micrococcales</taxon>
        <taxon>Micrococcaceae</taxon>
    </lineage>
</organism>
<dbReference type="Proteomes" id="UP000319746">
    <property type="component" value="Unassembled WGS sequence"/>
</dbReference>
<dbReference type="GO" id="GO:0003677">
    <property type="term" value="F:DNA binding"/>
    <property type="evidence" value="ECO:0007669"/>
    <property type="project" value="UniProtKB-KW"/>
</dbReference>
<evidence type="ECO:0000313" key="3">
    <source>
        <dbReference type="Proteomes" id="UP000319746"/>
    </source>
</evidence>
<dbReference type="EMBL" id="VFOU01000001">
    <property type="protein sequence ID" value="TQL74236.1"/>
    <property type="molecule type" value="Genomic_DNA"/>
</dbReference>
<evidence type="ECO:0000313" key="2">
    <source>
        <dbReference type="EMBL" id="TQL74236.1"/>
    </source>
</evidence>
<gene>
    <name evidence="2" type="ORF">FB556_0693</name>
</gene>
<dbReference type="InterPro" id="IPR001387">
    <property type="entry name" value="Cro/C1-type_HTH"/>
</dbReference>
<dbReference type="OrthoDB" id="9805309at2"/>
<sequence length="80" mass="8955">MNITFKPLRQLLIEPDMTKEYQRFATELSTATIAKVGKEGNVTTEVLARICEALDCRLEQIALALATVSNNDGDRNERQS</sequence>
<comment type="caution">
    <text evidence="2">The sequence shown here is derived from an EMBL/GenBank/DDBJ whole genome shotgun (WGS) entry which is preliminary data.</text>
</comment>
<accession>A0A543ANV9</accession>
<feature type="domain" description="HTH cro/C1-type" evidence="1">
    <location>
        <begin position="8"/>
        <end position="61"/>
    </location>
</feature>
<reference evidence="2 3" key="1">
    <citation type="submission" date="2019-06" db="EMBL/GenBank/DDBJ databases">
        <title>Sequencing the genomes of 1000 actinobacteria strains.</title>
        <authorList>
            <person name="Klenk H.-P."/>
        </authorList>
    </citation>
    <scope>NUCLEOTIDE SEQUENCE [LARGE SCALE GENOMIC DNA]</scope>
    <source>
        <strain evidence="2 3">DSM 24083</strain>
    </source>
</reference>
<keyword evidence="3" id="KW-1185">Reference proteome</keyword>
<dbReference type="RefSeq" id="WP_141864713.1">
    <property type="nucleotide sequence ID" value="NZ_BAABAN010000016.1"/>
</dbReference>
<proteinExistence type="predicted"/>
<protein>
    <submittedName>
        <fullName evidence="2">DNA-binding Xre family transcriptional regulator</fullName>
    </submittedName>
</protein>
<dbReference type="Pfam" id="PF13443">
    <property type="entry name" value="HTH_26"/>
    <property type="match status" value="1"/>
</dbReference>
<evidence type="ECO:0000259" key="1">
    <source>
        <dbReference type="Pfam" id="PF13443"/>
    </source>
</evidence>
<keyword evidence="2" id="KW-0238">DNA-binding</keyword>